<dbReference type="EC" id="2.7.13.3" evidence="2"/>
<dbReference type="PROSITE" id="PS50109">
    <property type="entry name" value="HIS_KIN"/>
    <property type="match status" value="1"/>
</dbReference>
<dbReference type="EMBL" id="LAZR01059464">
    <property type="protein sequence ID" value="KKK67731.1"/>
    <property type="molecule type" value="Genomic_DNA"/>
</dbReference>
<keyword evidence="5" id="KW-0547">Nucleotide-binding</keyword>
<organism evidence="11">
    <name type="scientific">marine sediment metagenome</name>
    <dbReference type="NCBI Taxonomy" id="412755"/>
    <lineage>
        <taxon>unclassified sequences</taxon>
        <taxon>metagenomes</taxon>
        <taxon>ecological metagenomes</taxon>
    </lineage>
</organism>
<evidence type="ECO:0000256" key="1">
    <source>
        <dbReference type="ARBA" id="ARBA00000085"/>
    </source>
</evidence>
<dbReference type="InterPro" id="IPR004358">
    <property type="entry name" value="Sig_transdc_His_kin-like_C"/>
</dbReference>
<dbReference type="SUPFAM" id="SSF55874">
    <property type="entry name" value="ATPase domain of HSP90 chaperone/DNA topoisomerase II/histidine kinase"/>
    <property type="match status" value="1"/>
</dbReference>
<dbReference type="Gene3D" id="1.10.287.130">
    <property type="match status" value="1"/>
</dbReference>
<evidence type="ECO:0000259" key="10">
    <source>
        <dbReference type="PROSITE" id="PS50109"/>
    </source>
</evidence>
<evidence type="ECO:0000256" key="6">
    <source>
        <dbReference type="ARBA" id="ARBA00022777"/>
    </source>
</evidence>
<evidence type="ECO:0000313" key="11">
    <source>
        <dbReference type="EMBL" id="KKK67731.1"/>
    </source>
</evidence>
<evidence type="ECO:0000256" key="7">
    <source>
        <dbReference type="ARBA" id="ARBA00022840"/>
    </source>
</evidence>
<dbReference type="PANTHER" id="PTHR45339:SF1">
    <property type="entry name" value="HYBRID SIGNAL TRANSDUCTION HISTIDINE KINASE J"/>
    <property type="match status" value="1"/>
</dbReference>
<dbReference type="PRINTS" id="PR00344">
    <property type="entry name" value="BCTRLSENSOR"/>
</dbReference>
<dbReference type="CDD" id="cd00082">
    <property type="entry name" value="HisKA"/>
    <property type="match status" value="1"/>
</dbReference>
<dbReference type="SMART" id="SM00388">
    <property type="entry name" value="HisKA"/>
    <property type="match status" value="1"/>
</dbReference>
<dbReference type="GO" id="GO:0005524">
    <property type="term" value="F:ATP binding"/>
    <property type="evidence" value="ECO:0007669"/>
    <property type="project" value="UniProtKB-KW"/>
</dbReference>
<dbReference type="InterPro" id="IPR003661">
    <property type="entry name" value="HisK_dim/P_dom"/>
</dbReference>
<dbReference type="Gene3D" id="3.30.565.10">
    <property type="entry name" value="Histidine kinase-like ATPase, C-terminal domain"/>
    <property type="match status" value="1"/>
</dbReference>
<dbReference type="SUPFAM" id="SSF47384">
    <property type="entry name" value="Homodimeric domain of signal transducing histidine kinase"/>
    <property type="match status" value="1"/>
</dbReference>
<feature type="domain" description="Histidine kinase" evidence="10">
    <location>
        <begin position="9"/>
        <end position="212"/>
    </location>
</feature>
<keyword evidence="6" id="KW-0418">Kinase</keyword>
<dbReference type="AlphaFoldDB" id="A0A0F9A6D9"/>
<keyword evidence="8" id="KW-0902">Two-component regulatory system</keyword>
<dbReference type="FunFam" id="3.30.565.10:FF:000010">
    <property type="entry name" value="Sensor histidine kinase RcsC"/>
    <property type="match status" value="1"/>
</dbReference>
<dbReference type="InterPro" id="IPR005467">
    <property type="entry name" value="His_kinase_dom"/>
</dbReference>
<dbReference type="Pfam" id="PF02518">
    <property type="entry name" value="HATPase_c"/>
    <property type="match status" value="1"/>
</dbReference>
<comment type="catalytic activity">
    <reaction evidence="1">
        <text>ATP + protein L-histidine = ADP + protein N-phospho-L-histidine.</text>
        <dbReference type="EC" id="2.7.13.3"/>
    </reaction>
</comment>
<protein>
    <recommendedName>
        <fullName evidence="2">histidine kinase</fullName>
        <ecNumber evidence="2">2.7.13.3</ecNumber>
    </recommendedName>
</protein>
<evidence type="ECO:0000256" key="8">
    <source>
        <dbReference type="ARBA" id="ARBA00023012"/>
    </source>
</evidence>
<evidence type="ECO:0000256" key="5">
    <source>
        <dbReference type="ARBA" id="ARBA00022741"/>
    </source>
</evidence>
<gene>
    <name evidence="11" type="ORF">LCGC14_2951150</name>
</gene>
<keyword evidence="3" id="KW-0597">Phosphoprotein</keyword>
<name>A0A0F9A6D9_9ZZZZ</name>
<feature type="region of interest" description="Disordered" evidence="9">
    <location>
        <begin position="232"/>
        <end position="282"/>
    </location>
</feature>
<dbReference type="SMART" id="SM00387">
    <property type="entry name" value="HATPase_c"/>
    <property type="match status" value="1"/>
</dbReference>
<dbReference type="GO" id="GO:0000155">
    <property type="term" value="F:phosphorelay sensor kinase activity"/>
    <property type="evidence" value="ECO:0007669"/>
    <property type="project" value="InterPro"/>
</dbReference>
<dbReference type="InterPro" id="IPR036097">
    <property type="entry name" value="HisK_dim/P_sf"/>
</dbReference>
<sequence>RAKSAFLANMSHEIRTPLNAIIGMTELVLDTRLPPEQREYLTVVQESGENLLSLINNILDFSKIEADRLDLDCAPFDLHETLADTMKLLAIRAHTKGLELACHIPPEIPMFVVGDRTRLGQIVVNLVGNAIKFTAAGEVVLDVWLQSQSGDALTLHFAVCDTGIGIAKENLETIFEEFEQADNTTTRRFGGSGLGLAIASKLVNLMGGRIWVPFHGTVRTLGRRARRPVLRRVAHPSPHAGFGGRRQPNELSHSRGDAPQLEDGTEVGSVGPRSNGSVAARV</sequence>
<feature type="non-terminal residue" evidence="11">
    <location>
        <position position="1"/>
    </location>
</feature>
<proteinExistence type="predicted"/>
<accession>A0A0F9A6D9</accession>
<evidence type="ECO:0000256" key="2">
    <source>
        <dbReference type="ARBA" id="ARBA00012438"/>
    </source>
</evidence>
<dbReference type="InterPro" id="IPR036890">
    <property type="entry name" value="HATPase_C_sf"/>
</dbReference>
<keyword evidence="4" id="KW-0808">Transferase</keyword>
<comment type="caution">
    <text evidence="11">The sequence shown here is derived from an EMBL/GenBank/DDBJ whole genome shotgun (WGS) entry which is preliminary data.</text>
</comment>
<keyword evidence="7" id="KW-0067">ATP-binding</keyword>
<feature type="compositionally biased region" description="Polar residues" evidence="9">
    <location>
        <begin position="272"/>
        <end position="282"/>
    </location>
</feature>
<reference evidence="11" key="1">
    <citation type="journal article" date="2015" name="Nature">
        <title>Complex archaea that bridge the gap between prokaryotes and eukaryotes.</title>
        <authorList>
            <person name="Spang A."/>
            <person name="Saw J.H."/>
            <person name="Jorgensen S.L."/>
            <person name="Zaremba-Niedzwiedzka K."/>
            <person name="Martijn J."/>
            <person name="Lind A.E."/>
            <person name="van Eijk R."/>
            <person name="Schleper C."/>
            <person name="Guy L."/>
            <person name="Ettema T.J."/>
        </authorList>
    </citation>
    <scope>NUCLEOTIDE SEQUENCE</scope>
</reference>
<dbReference type="InterPro" id="IPR003594">
    <property type="entry name" value="HATPase_dom"/>
</dbReference>
<dbReference type="PANTHER" id="PTHR45339">
    <property type="entry name" value="HYBRID SIGNAL TRANSDUCTION HISTIDINE KINASE J"/>
    <property type="match status" value="1"/>
</dbReference>
<evidence type="ECO:0000256" key="3">
    <source>
        <dbReference type="ARBA" id="ARBA00022553"/>
    </source>
</evidence>
<evidence type="ECO:0000256" key="4">
    <source>
        <dbReference type="ARBA" id="ARBA00022679"/>
    </source>
</evidence>
<dbReference type="FunFam" id="1.10.287.130:FF:000002">
    <property type="entry name" value="Two-component osmosensing histidine kinase"/>
    <property type="match status" value="1"/>
</dbReference>
<dbReference type="Pfam" id="PF00512">
    <property type="entry name" value="HisKA"/>
    <property type="match status" value="1"/>
</dbReference>
<evidence type="ECO:0000256" key="9">
    <source>
        <dbReference type="SAM" id="MobiDB-lite"/>
    </source>
</evidence>
<dbReference type="CDD" id="cd16922">
    <property type="entry name" value="HATPase_EvgS-ArcB-TorS-like"/>
    <property type="match status" value="1"/>
</dbReference>